<evidence type="ECO:0000259" key="1">
    <source>
        <dbReference type="Pfam" id="PF00561"/>
    </source>
</evidence>
<proteinExistence type="predicted"/>
<dbReference type="InterPro" id="IPR000073">
    <property type="entry name" value="AB_hydrolase_1"/>
</dbReference>
<dbReference type="PRINTS" id="PR00412">
    <property type="entry name" value="EPOXHYDRLASE"/>
</dbReference>
<reference evidence="3" key="1">
    <citation type="submission" date="2023-07" db="EMBL/GenBank/DDBJ databases">
        <title>Characterization of two Paracoccaceae strains isolated from Phycosphere and proposal of Xinfangfangia lacusdiani sp. nov.</title>
        <authorList>
            <person name="Deng Y."/>
            <person name="Zhang Y.Q."/>
        </authorList>
    </citation>
    <scope>NUCLEOTIDE SEQUENCE [LARGE SCALE GENOMIC DNA]</scope>
    <source>
        <strain evidence="3">CPCC 101403</strain>
    </source>
</reference>
<dbReference type="RefSeq" id="WP_311759033.1">
    <property type="nucleotide sequence ID" value="NZ_JAVRQI010000005.1"/>
</dbReference>
<dbReference type="SUPFAM" id="SSF53474">
    <property type="entry name" value="alpha/beta-Hydrolases"/>
    <property type="match status" value="1"/>
</dbReference>
<dbReference type="GO" id="GO:0016787">
    <property type="term" value="F:hydrolase activity"/>
    <property type="evidence" value="ECO:0007669"/>
    <property type="project" value="UniProtKB-KW"/>
</dbReference>
<keyword evidence="3" id="KW-1185">Reference proteome</keyword>
<keyword evidence="2" id="KW-0378">Hydrolase</keyword>
<organism evidence="2 3">
    <name type="scientific">Paracoccus broussonetiae</name>
    <dbReference type="NCBI Taxonomy" id="3075834"/>
    <lineage>
        <taxon>Bacteria</taxon>
        <taxon>Pseudomonadati</taxon>
        <taxon>Pseudomonadota</taxon>
        <taxon>Alphaproteobacteria</taxon>
        <taxon>Rhodobacterales</taxon>
        <taxon>Paracoccaceae</taxon>
        <taxon>Paracoccus</taxon>
    </lineage>
</organism>
<evidence type="ECO:0000313" key="3">
    <source>
        <dbReference type="Proteomes" id="UP001251085"/>
    </source>
</evidence>
<evidence type="ECO:0000313" key="2">
    <source>
        <dbReference type="EMBL" id="MDT1061939.1"/>
    </source>
</evidence>
<protein>
    <submittedName>
        <fullName evidence="2">Alpha/beta hydrolase</fullName>
    </submittedName>
</protein>
<gene>
    <name evidence="2" type="ORF">RM190_08735</name>
</gene>
<dbReference type="PANTHER" id="PTHR43433">
    <property type="entry name" value="HYDROLASE, ALPHA/BETA FOLD FAMILY PROTEIN"/>
    <property type="match status" value="1"/>
</dbReference>
<dbReference type="Gene3D" id="3.40.50.1820">
    <property type="entry name" value="alpha/beta hydrolase"/>
    <property type="match status" value="1"/>
</dbReference>
<feature type="domain" description="AB hydrolase-1" evidence="1">
    <location>
        <begin position="34"/>
        <end position="270"/>
    </location>
</feature>
<dbReference type="PRINTS" id="PR00111">
    <property type="entry name" value="ABHYDROLASE"/>
</dbReference>
<name>A0ABU3ECH6_9RHOB</name>
<dbReference type="InterPro" id="IPR000639">
    <property type="entry name" value="Epox_hydrolase-like"/>
</dbReference>
<sequence>MTALADKISARATPTRFVATNGRTLAYREIGSGPPLILCLRFRGVLDSWDPAFLDHPARSFRVITFDYSGLGQSGGDASYRAEAMARDVIDLADALAVDTFALAGWSIGGLAAQAATCMVPDRVSHLVLIGTTPPGPVEHPSEPIFLETALKPVNDLADETILFFEPASAASRAAAEASHQRIAARRGDRSPEIPPETYIRLLKDRAAPDTFPDPGGYRDFLARGTVPILVISGDHEIVFPAPNWFALSRAWKSLHLVVLPQMGHGPQHEVPELAAEWIASFIRHRAKPR</sequence>
<dbReference type="EMBL" id="JAVRQI010000005">
    <property type="protein sequence ID" value="MDT1061939.1"/>
    <property type="molecule type" value="Genomic_DNA"/>
</dbReference>
<accession>A0ABU3ECH6</accession>
<dbReference type="Pfam" id="PF00561">
    <property type="entry name" value="Abhydrolase_1"/>
    <property type="match status" value="1"/>
</dbReference>
<dbReference type="InterPro" id="IPR029058">
    <property type="entry name" value="AB_hydrolase_fold"/>
</dbReference>
<dbReference type="InterPro" id="IPR050471">
    <property type="entry name" value="AB_hydrolase"/>
</dbReference>
<dbReference type="Proteomes" id="UP001251085">
    <property type="component" value="Unassembled WGS sequence"/>
</dbReference>
<dbReference type="PANTHER" id="PTHR43433:SF5">
    <property type="entry name" value="AB HYDROLASE-1 DOMAIN-CONTAINING PROTEIN"/>
    <property type="match status" value="1"/>
</dbReference>
<comment type="caution">
    <text evidence="2">The sequence shown here is derived from an EMBL/GenBank/DDBJ whole genome shotgun (WGS) entry which is preliminary data.</text>
</comment>